<evidence type="ECO:0000313" key="1">
    <source>
        <dbReference type="EMBL" id="MBB5689302.1"/>
    </source>
</evidence>
<name>A0A840Y3V4_9PROT</name>
<proteinExistence type="predicted"/>
<keyword evidence="2" id="KW-1185">Reference proteome</keyword>
<accession>A0A840Y3V4</accession>
<dbReference type="EMBL" id="JACIJE010000003">
    <property type="protein sequence ID" value="MBB5689302.1"/>
    <property type="molecule type" value="Genomic_DNA"/>
</dbReference>
<reference evidence="1 2" key="1">
    <citation type="submission" date="2020-08" db="EMBL/GenBank/DDBJ databases">
        <title>Genomic Encyclopedia of Type Strains, Phase IV (KMG-IV): sequencing the most valuable type-strain genomes for metagenomic binning, comparative biology and taxonomic classification.</title>
        <authorList>
            <person name="Goeker M."/>
        </authorList>
    </citation>
    <scope>NUCLEOTIDE SEQUENCE [LARGE SCALE GENOMIC DNA]</scope>
    <source>
        <strain evidence="1 2">DSM 25895</strain>
    </source>
</reference>
<dbReference type="RefSeq" id="WP_184482946.1">
    <property type="nucleotide sequence ID" value="NZ_JAAEDJ010000031.1"/>
</dbReference>
<dbReference type="AlphaFoldDB" id="A0A840Y3V4"/>
<dbReference type="Proteomes" id="UP000562254">
    <property type="component" value="Unassembled WGS sequence"/>
</dbReference>
<gene>
    <name evidence="1" type="ORF">FHS88_001427</name>
</gene>
<sequence>MPIPDPETEFDIALARAGLSLPPERRAAMFEGFLAWRVMRATLEEPLPPATEPAFGLRQKRTPGR</sequence>
<evidence type="ECO:0000313" key="2">
    <source>
        <dbReference type="Proteomes" id="UP000562254"/>
    </source>
</evidence>
<protein>
    <submittedName>
        <fullName evidence="1">Uncharacterized protein</fullName>
    </submittedName>
</protein>
<organism evidence="1 2">
    <name type="scientific">Neoroseomonas alkaliterrae</name>
    <dbReference type="NCBI Taxonomy" id="1452450"/>
    <lineage>
        <taxon>Bacteria</taxon>
        <taxon>Pseudomonadati</taxon>
        <taxon>Pseudomonadota</taxon>
        <taxon>Alphaproteobacteria</taxon>
        <taxon>Acetobacterales</taxon>
        <taxon>Acetobacteraceae</taxon>
        <taxon>Neoroseomonas</taxon>
    </lineage>
</organism>
<comment type="caution">
    <text evidence="1">The sequence shown here is derived from an EMBL/GenBank/DDBJ whole genome shotgun (WGS) entry which is preliminary data.</text>
</comment>